<keyword evidence="1" id="KW-0560">Oxidoreductase</keyword>
<dbReference type="KEGG" id="tsph:KIH39_07445"/>
<dbReference type="PRINTS" id="PR00420">
    <property type="entry name" value="RNGMNOXGNASE"/>
</dbReference>
<dbReference type="GO" id="GO:0004497">
    <property type="term" value="F:monooxygenase activity"/>
    <property type="evidence" value="ECO:0007669"/>
    <property type="project" value="UniProtKB-KW"/>
</dbReference>
<protein>
    <submittedName>
        <fullName evidence="4">FAD-dependent monooxygenase</fullName>
    </submittedName>
</protein>
<sequence>MARTYRIAIVGLGTAGTASAILLARQGHEVHVFEQAPEVGARGAGILLQTSGQRILAHLGLREQVTRHSAILTELDARHSTGQPLICNRYSDYRPGNHALGTHRGVLFTALYRELQKTSAVIHLDSPIVRREVQGRRVWIVDAQEVKQGPFDFLLVADGARSRLRAACGFRARVHRYAHGTLWWICPGSGRPGKLFQVVRGNRHLFGLLPLGDNRVTVYWGMPHRELAQLPQVDLENLKAEILQFAPESQDALTHLIDREQLIPTTYQHVWMPRIKDATTLFIGDAAHAMSPHLGQGANLALVDAWKFANCLQEAATPPAAFEAFRIQQRAYLRYYAILTYLLSPFFQSDWFPLAWGRDIALPWLPKIPIVKRQMLMTVSGLKGGFFQGEIDLPAPEAETSIHSI</sequence>
<accession>A0A8E6B8B5</accession>
<dbReference type="RefSeq" id="WP_213498691.1">
    <property type="nucleotide sequence ID" value="NZ_CP074694.1"/>
</dbReference>
<evidence type="ECO:0000256" key="2">
    <source>
        <dbReference type="ARBA" id="ARBA00023033"/>
    </source>
</evidence>
<dbReference type="SUPFAM" id="SSF51905">
    <property type="entry name" value="FAD/NAD(P)-binding domain"/>
    <property type="match status" value="1"/>
</dbReference>
<gene>
    <name evidence="4" type="ORF">KIH39_07445</name>
</gene>
<dbReference type="Pfam" id="PF01494">
    <property type="entry name" value="FAD_binding_3"/>
    <property type="match status" value="1"/>
</dbReference>
<keyword evidence="5" id="KW-1185">Reference proteome</keyword>
<dbReference type="InterPro" id="IPR002938">
    <property type="entry name" value="FAD-bd"/>
</dbReference>
<evidence type="ECO:0000256" key="1">
    <source>
        <dbReference type="ARBA" id="ARBA00023002"/>
    </source>
</evidence>
<evidence type="ECO:0000313" key="5">
    <source>
        <dbReference type="Proteomes" id="UP000676194"/>
    </source>
</evidence>
<dbReference type="PANTHER" id="PTHR13789">
    <property type="entry name" value="MONOOXYGENASE"/>
    <property type="match status" value="1"/>
</dbReference>
<keyword evidence="2 4" id="KW-0503">Monooxygenase</keyword>
<proteinExistence type="predicted"/>
<dbReference type="InterPro" id="IPR050493">
    <property type="entry name" value="FAD-dep_Monooxygenase_BioMet"/>
</dbReference>
<dbReference type="GO" id="GO:0071949">
    <property type="term" value="F:FAD binding"/>
    <property type="evidence" value="ECO:0007669"/>
    <property type="project" value="InterPro"/>
</dbReference>
<dbReference type="InterPro" id="IPR036188">
    <property type="entry name" value="FAD/NAD-bd_sf"/>
</dbReference>
<name>A0A8E6B8B5_9BACT</name>
<dbReference type="PANTHER" id="PTHR13789:SF309">
    <property type="entry name" value="PUTATIVE (AFU_ORTHOLOGUE AFUA_6G14510)-RELATED"/>
    <property type="match status" value="1"/>
</dbReference>
<evidence type="ECO:0000259" key="3">
    <source>
        <dbReference type="Pfam" id="PF01494"/>
    </source>
</evidence>
<dbReference type="Gene3D" id="3.50.50.60">
    <property type="entry name" value="FAD/NAD(P)-binding domain"/>
    <property type="match status" value="1"/>
</dbReference>
<dbReference type="EMBL" id="CP074694">
    <property type="protein sequence ID" value="QVL33732.1"/>
    <property type="molecule type" value="Genomic_DNA"/>
</dbReference>
<dbReference type="Proteomes" id="UP000676194">
    <property type="component" value="Chromosome"/>
</dbReference>
<dbReference type="AlphaFoldDB" id="A0A8E6B8B5"/>
<dbReference type="Gene3D" id="3.30.9.10">
    <property type="entry name" value="D-Amino Acid Oxidase, subunit A, domain 2"/>
    <property type="match status" value="1"/>
</dbReference>
<feature type="domain" description="FAD-binding" evidence="3">
    <location>
        <begin position="6"/>
        <end position="316"/>
    </location>
</feature>
<evidence type="ECO:0000313" key="4">
    <source>
        <dbReference type="EMBL" id="QVL33732.1"/>
    </source>
</evidence>
<reference evidence="4" key="1">
    <citation type="submission" date="2021-05" db="EMBL/GenBank/DDBJ databases">
        <title>Complete genome sequence of the cellulolytic planctomycete Telmatocola sphagniphila SP2T and characterization of the first cellulase from planctomycetes.</title>
        <authorList>
            <person name="Rakitin A.L."/>
            <person name="Beletsky A.V."/>
            <person name="Naumoff D.G."/>
            <person name="Kulichevskaya I.S."/>
            <person name="Mardanov A.V."/>
            <person name="Ravin N.V."/>
            <person name="Dedysh S.N."/>
        </authorList>
    </citation>
    <scope>NUCLEOTIDE SEQUENCE</scope>
    <source>
        <strain evidence="4">SP2T</strain>
    </source>
</reference>
<organism evidence="4 5">
    <name type="scientific">Telmatocola sphagniphila</name>
    <dbReference type="NCBI Taxonomy" id="1123043"/>
    <lineage>
        <taxon>Bacteria</taxon>
        <taxon>Pseudomonadati</taxon>
        <taxon>Planctomycetota</taxon>
        <taxon>Planctomycetia</taxon>
        <taxon>Gemmatales</taxon>
        <taxon>Gemmataceae</taxon>
    </lineage>
</organism>